<evidence type="ECO:0000259" key="5">
    <source>
        <dbReference type="Pfam" id="PF04542"/>
    </source>
</evidence>
<accession>A0ABU8VGL8</accession>
<dbReference type="NCBIfam" id="TIGR02937">
    <property type="entry name" value="sigma70-ECF"/>
    <property type="match status" value="1"/>
</dbReference>
<sequence length="197" mass="22081">MQGKTVLNDRTRRFETAALPHLHAAYNLARWLLRDDRQAEDAVQEAFLRAFRFFDDLRGGDARPWLLGIVRNACYDAMRQSRHLADQVEFDEFRDVGAEDAGIGAAPRDGGDPAAAWEQRALGQRIDAAIEALAPPFREVIVLREIEDMSYEEIARIAGIPVGTVMSRLSRARALLRNALQEEAPPHKPGAHRDATQ</sequence>
<reference evidence="7 8" key="1">
    <citation type="submission" date="2024-03" db="EMBL/GenBank/DDBJ databases">
        <title>Novel species of the genus Variovorax.</title>
        <authorList>
            <person name="Liu Q."/>
            <person name="Xin Y.-H."/>
        </authorList>
    </citation>
    <scope>NUCLEOTIDE SEQUENCE [LARGE SCALE GENOMIC DNA]</scope>
    <source>
        <strain evidence="7 8">KACC 18899</strain>
    </source>
</reference>
<dbReference type="Gene3D" id="1.10.1740.10">
    <property type="match status" value="1"/>
</dbReference>
<dbReference type="CDD" id="cd06171">
    <property type="entry name" value="Sigma70_r4"/>
    <property type="match status" value="1"/>
</dbReference>
<evidence type="ECO:0000256" key="1">
    <source>
        <dbReference type="ARBA" id="ARBA00010641"/>
    </source>
</evidence>
<dbReference type="InterPro" id="IPR013249">
    <property type="entry name" value="RNA_pol_sigma70_r4_t2"/>
</dbReference>
<organism evidence="7 8">
    <name type="scientific">Variovorax ureilyticus</name>
    <dbReference type="NCBI Taxonomy" id="1836198"/>
    <lineage>
        <taxon>Bacteria</taxon>
        <taxon>Pseudomonadati</taxon>
        <taxon>Pseudomonadota</taxon>
        <taxon>Betaproteobacteria</taxon>
        <taxon>Burkholderiales</taxon>
        <taxon>Comamonadaceae</taxon>
        <taxon>Variovorax</taxon>
    </lineage>
</organism>
<dbReference type="InterPro" id="IPR007627">
    <property type="entry name" value="RNA_pol_sigma70_r2"/>
</dbReference>
<evidence type="ECO:0000256" key="4">
    <source>
        <dbReference type="ARBA" id="ARBA00023163"/>
    </source>
</evidence>
<dbReference type="EMBL" id="JBBKZU010000006">
    <property type="protein sequence ID" value="MEJ8812751.1"/>
    <property type="molecule type" value="Genomic_DNA"/>
</dbReference>
<dbReference type="InterPro" id="IPR013324">
    <property type="entry name" value="RNA_pol_sigma_r3/r4-like"/>
</dbReference>
<dbReference type="InterPro" id="IPR014284">
    <property type="entry name" value="RNA_pol_sigma-70_dom"/>
</dbReference>
<evidence type="ECO:0000313" key="8">
    <source>
        <dbReference type="Proteomes" id="UP001365846"/>
    </source>
</evidence>
<dbReference type="SUPFAM" id="SSF88946">
    <property type="entry name" value="Sigma2 domain of RNA polymerase sigma factors"/>
    <property type="match status" value="1"/>
</dbReference>
<keyword evidence="8" id="KW-1185">Reference proteome</keyword>
<evidence type="ECO:0000256" key="2">
    <source>
        <dbReference type="ARBA" id="ARBA00023015"/>
    </source>
</evidence>
<comment type="similarity">
    <text evidence="1">Belongs to the sigma-70 factor family. ECF subfamily.</text>
</comment>
<protein>
    <submittedName>
        <fullName evidence="7">Sigma-70 family RNA polymerase sigma factor</fullName>
    </submittedName>
</protein>
<keyword evidence="4" id="KW-0804">Transcription</keyword>
<name>A0ABU8VGL8_9BURK</name>
<keyword evidence="3" id="KW-0731">Sigma factor</keyword>
<feature type="domain" description="RNA polymerase sigma factor 70 region 4 type 2" evidence="6">
    <location>
        <begin position="124"/>
        <end position="176"/>
    </location>
</feature>
<feature type="domain" description="RNA polymerase sigma-70 region 2" evidence="5">
    <location>
        <begin position="21"/>
        <end position="82"/>
    </location>
</feature>
<evidence type="ECO:0000313" key="7">
    <source>
        <dbReference type="EMBL" id="MEJ8812751.1"/>
    </source>
</evidence>
<gene>
    <name evidence="7" type="ORF">WKW77_16815</name>
</gene>
<dbReference type="Pfam" id="PF08281">
    <property type="entry name" value="Sigma70_r4_2"/>
    <property type="match status" value="1"/>
</dbReference>
<dbReference type="PANTHER" id="PTHR43133">
    <property type="entry name" value="RNA POLYMERASE ECF-TYPE SIGMA FACTO"/>
    <property type="match status" value="1"/>
</dbReference>
<comment type="caution">
    <text evidence="7">The sequence shown here is derived from an EMBL/GenBank/DDBJ whole genome shotgun (WGS) entry which is preliminary data.</text>
</comment>
<evidence type="ECO:0000256" key="3">
    <source>
        <dbReference type="ARBA" id="ARBA00023082"/>
    </source>
</evidence>
<dbReference type="Pfam" id="PF04542">
    <property type="entry name" value="Sigma70_r2"/>
    <property type="match status" value="1"/>
</dbReference>
<dbReference type="RefSeq" id="WP_340357991.1">
    <property type="nucleotide sequence ID" value="NZ_JBBKZU010000006.1"/>
</dbReference>
<dbReference type="Proteomes" id="UP001365846">
    <property type="component" value="Unassembled WGS sequence"/>
</dbReference>
<keyword evidence="2" id="KW-0805">Transcription regulation</keyword>
<dbReference type="InterPro" id="IPR013325">
    <property type="entry name" value="RNA_pol_sigma_r2"/>
</dbReference>
<dbReference type="Gene3D" id="1.10.10.10">
    <property type="entry name" value="Winged helix-like DNA-binding domain superfamily/Winged helix DNA-binding domain"/>
    <property type="match status" value="1"/>
</dbReference>
<dbReference type="PANTHER" id="PTHR43133:SF25">
    <property type="entry name" value="RNA POLYMERASE SIGMA FACTOR RFAY-RELATED"/>
    <property type="match status" value="1"/>
</dbReference>
<dbReference type="SUPFAM" id="SSF88659">
    <property type="entry name" value="Sigma3 and sigma4 domains of RNA polymerase sigma factors"/>
    <property type="match status" value="1"/>
</dbReference>
<evidence type="ECO:0000259" key="6">
    <source>
        <dbReference type="Pfam" id="PF08281"/>
    </source>
</evidence>
<proteinExistence type="inferred from homology"/>
<dbReference type="InterPro" id="IPR039425">
    <property type="entry name" value="RNA_pol_sigma-70-like"/>
</dbReference>
<dbReference type="InterPro" id="IPR036388">
    <property type="entry name" value="WH-like_DNA-bd_sf"/>
</dbReference>